<dbReference type="Proteomes" id="UP000199400">
    <property type="component" value="Unassembled WGS sequence"/>
</dbReference>
<keyword evidence="3" id="KW-1185">Reference proteome</keyword>
<dbReference type="EMBL" id="FOMX01000013">
    <property type="protein sequence ID" value="SFE39356.1"/>
    <property type="molecule type" value="Genomic_DNA"/>
</dbReference>
<reference evidence="3" key="1">
    <citation type="submission" date="2016-10" db="EMBL/GenBank/DDBJ databases">
        <authorList>
            <person name="Varghese N."/>
            <person name="Submissions S."/>
        </authorList>
    </citation>
    <scope>NUCLEOTIDE SEQUENCE [LARGE SCALE GENOMIC DNA]</scope>
    <source>
        <strain evidence="3">ATCC 25963</strain>
    </source>
</reference>
<evidence type="ECO:0000256" key="1">
    <source>
        <dbReference type="SAM" id="MobiDB-lite"/>
    </source>
</evidence>
<proteinExistence type="predicted"/>
<accession>A0A1I2A696</accession>
<organism evidence="2 3">
    <name type="scientific">Nannocystis exedens</name>
    <dbReference type="NCBI Taxonomy" id="54"/>
    <lineage>
        <taxon>Bacteria</taxon>
        <taxon>Pseudomonadati</taxon>
        <taxon>Myxococcota</taxon>
        <taxon>Polyangia</taxon>
        <taxon>Nannocystales</taxon>
        <taxon>Nannocystaceae</taxon>
        <taxon>Nannocystis</taxon>
    </lineage>
</organism>
<sequence>MVFAAPRDSNCPLEFIQADLEKMRPGGEWEILGYVTIGKVGKMDPLDEKFRKMVRPRACKMGGEAITVMTSATNSTALSTGSGTVYGVLRRPPSGGQAPQSF</sequence>
<feature type="region of interest" description="Disordered" evidence="1">
    <location>
        <begin position="83"/>
        <end position="102"/>
    </location>
</feature>
<gene>
    <name evidence="2" type="ORF">SAMN02745121_04086</name>
</gene>
<dbReference type="RefSeq" id="WP_096327870.1">
    <property type="nucleotide sequence ID" value="NZ_FOMX01000013.1"/>
</dbReference>
<evidence type="ECO:0000313" key="2">
    <source>
        <dbReference type="EMBL" id="SFE39356.1"/>
    </source>
</evidence>
<dbReference type="STRING" id="54.SAMN02745121_04086"/>
<protein>
    <submittedName>
        <fullName evidence="2">Uncharacterized protein</fullName>
    </submittedName>
</protein>
<dbReference type="AlphaFoldDB" id="A0A1I2A696"/>
<evidence type="ECO:0000313" key="3">
    <source>
        <dbReference type="Proteomes" id="UP000199400"/>
    </source>
</evidence>
<name>A0A1I2A696_9BACT</name>